<evidence type="ECO:0000313" key="4">
    <source>
        <dbReference type="Proteomes" id="UP001153069"/>
    </source>
</evidence>
<dbReference type="InterPro" id="IPR002921">
    <property type="entry name" value="Fungal_lipase-type"/>
</dbReference>
<organism evidence="3 4">
    <name type="scientific">Seminavis robusta</name>
    <dbReference type="NCBI Taxonomy" id="568900"/>
    <lineage>
        <taxon>Eukaryota</taxon>
        <taxon>Sar</taxon>
        <taxon>Stramenopiles</taxon>
        <taxon>Ochrophyta</taxon>
        <taxon>Bacillariophyta</taxon>
        <taxon>Bacillariophyceae</taxon>
        <taxon>Bacillariophycidae</taxon>
        <taxon>Naviculales</taxon>
        <taxon>Naviculaceae</taxon>
        <taxon>Seminavis</taxon>
    </lineage>
</organism>
<dbReference type="GO" id="GO:0006629">
    <property type="term" value="P:lipid metabolic process"/>
    <property type="evidence" value="ECO:0007669"/>
    <property type="project" value="InterPro"/>
</dbReference>
<sequence length="450" mass="50449">MVNYSCRRPAFFLGILGALVWNSLPTFAVEPSASLRGGNEGEDNARSLQDRPALQTTWTQDFAKRGQRSCNLTHLVKSDTLMDEVEYYDTEVYQRFMAWDDGVNDRTLVVKDENVCYLVFQGMNRHVFWDYIQTLSPFVKHNVFGSDCDVRRSFYRAYETNFADEMREYLDDCVQSCIPDTEAPCPVVLAGHSTGAATATIASLDPRMRKYDPVTYALGPLRAIINECNDIDGTKIYRIVAANAGVYDAASDGSPKKGRHYGESFIMDEMNQFIYLGLNDAKLRYPDNYNIHIIETYLNRMNALGNQPAENFPMTVAQFDDGHWCTEDDECNSGHCNLEAKVCGPATMDEDGTMEVGLLPGSECTENESCVYGLCVLGRCAMENGKLGSGSACEEHDQCDSEKCFNSFCQDKLYNGSWCKEDYECISNSCSGPMSWIQMRKCADPPTEAP</sequence>
<gene>
    <name evidence="3" type="ORF">SEMRO_2320_G323170.1</name>
</gene>
<comment type="caution">
    <text evidence="3">The sequence shown here is derived from an EMBL/GenBank/DDBJ whole genome shotgun (WGS) entry which is preliminary data.</text>
</comment>
<dbReference type="SUPFAM" id="SSF53474">
    <property type="entry name" value="alpha/beta-Hydrolases"/>
    <property type="match status" value="1"/>
</dbReference>
<feature type="chain" id="PRO_5040229643" description="Fungal lipase-type domain-containing protein" evidence="1">
    <location>
        <begin position="29"/>
        <end position="450"/>
    </location>
</feature>
<reference evidence="3" key="1">
    <citation type="submission" date="2020-06" db="EMBL/GenBank/DDBJ databases">
        <authorList>
            <consortium name="Plant Systems Biology data submission"/>
        </authorList>
    </citation>
    <scope>NUCLEOTIDE SEQUENCE</scope>
    <source>
        <strain evidence="3">D6</strain>
    </source>
</reference>
<feature type="domain" description="Fungal lipase-type" evidence="2">
    <location>
        <begin position="139"/>
        <end position="210"/>
    </location>
</feature>
<keyword evidence="1" id="KW-0732">Signal</keyword>
<proteinExistence type="predicted"/>
<name>A0A9N8EXU2_9STRA</name>
<keyword evidence="4" id="KW-1185">Reference proteome</keyword>
<protein>
    <recommendedName>
        <fullName evidence="2">Fungal lipase-type domain-containing protein</fullName>
    </recommendedName>
</protein>
<evidence type="ECO:0000256" key="1">
    <source>
        <dbReference type="SAM" id="SignalP"/>
    </source>
</evidence>
<accession>A0A9N8EXU2</accession>
<dbReference type="InterPro" id="IPR029058">
    <property type="entry name" value="AB_hydrolase_fold"/>
</dbReference>
<dbReference type="Proteomes" id="UP001153069">
    <property type="component" value="Unassembled WGS sequence"/>
</dbReference>
<dbReference type="Gene3D" id="3.40.50.1820">
    <property type="entry name" value="alpha/beta hydrolase"/>
    <property type="match status" value="1"/>
</dbReference>
<evidence type="ECO:0000259" key="2">
    <source>
        <dbReference type="Pfam" id="PF01764"/>
    </source>
</evidence>
<dbReference type="Pfam" id="PF01764">
    <property type="entry name" value="Lipase_3"/>
    <property type="match status" value="1"/>
</dbReference>
<evidence type="ECO:0000313" key="3">
    <source>
        <dbReference type="EMBL" id="CAB9528783.1"/>
    </source>
</evidence>
<dbReference type="OrthoDB" id="55962at2759"/>
<dbReference type="AlphaFoldDB" id="A0A9N8EXU2"/>
<feature type="signal peptide" evidence="1">
    <location>
        <begin position="1"/>
        <end position="28"/>
    </location>
</feature>
<dbReference type="EMBL" id="CAICTM010002318">
    <property type="protein sequence ID" value="CAB9528783.1"/>
    <property type="molecule type" value="Genomic_DNA"/>
</dbReference>